<feature type="transmembrane region" description="Helical" evidence="6">
    <location>
        <begin position="104"/>
        <end position="125"/>
    </location>
</feature>
<evidence type="ECO:0000256" key="6">
    <source>
        <dbReference type="SAM" id="Phobius"/>
    </source>
</evidence>
<dbReference type="PANTHER" id="PTHR15458:SF5">
    <property type="entry name" value="PHOSPHATIDYLETHANOLAMINE N-METHYLTRANSFERASE"/>
    <property type="match status" value="1"/>
</dbReference>
<evidence type="ECO:0000256" key="3">
    <source>
        <dbReference type="ARBA" id="ARBA00022691"/>
    </source>
</evidence>
<evidence type="ECO:0000256" key="1">
    <source>
        <dbReference type="ARBA" id="ARBA00022603"/>
    </source>
</evidence>
<dbReference type="GO" id="GO:0004608">
    <property type="term" value="F:phosphatidylethanolamine N-methyltransferase activity"/>
    <property type="evidence" value="ECO:0007669"/>
    <property type="project" value="TreeGrafter"/>
</dbReference>
<dbReference type="Proteomes" id="UP001148018">
    <property type="component" value="Unassembled WGS sequence"/>
</dbReference>
<keyword evidence="1" id="KW-0489">Methyltransferase</keyword>
<dbReference type="EMBL" id="JANIIK010000040">
    <property type="protein sequence ID" value="KAJ3608375.1"/>
    <property type="molecule type" value="Genomic_DNA"/>
</dbReference>
<keyword evidence="2" id="KW-0808">Transferase</keyword>
<gene>
    <name evidence="7" type="ORF">NHX12_025423</name>
</gene>
<proteinExistence type="predicted"/>
<evidence type="ECO:0000256" key="4">
    <source>
        <dbReference type="ARBA" id="ARBA00022824"/>
    </source>
</evidence>
<keyword evidence="6" id="KW-1133">Transmembrane helix</keyword>
<keyword evidence="3" id="KW-0949">S-adenosyl-L-methionine</keyword>
<dbReference type="AlphaFoldDB" id="A0A9Q0EMQ9"/>
<keyword evidence="6" id="KW-0812">Transmembrane</keyword>
<comment type="caution">
    <text evidence="7">The sequence shown here is derived from an EMBL/GenBank/DDBJ whole genome shotgun (WGS) entry which is preliminary data.</text>
</comment>
<evidence type="ECO:0000256" key="5">
    <source>
        <dbReference type="SAM" id="MobiDB-lite"/>
    </source>
</evidence>
<dbReference type="InterPro" id="IPR024960">
    <property type="entry name" value="PEMT/MFAP"/>
</dbReference>
<evidence type="ECO:0000256" key="2">
    <source>
        <dbReference type="ARBA" id="ARBA00022679"/>
    </source>
</evidence>
<feature type="transmembrane region" description="Helical" evidence="6">
    <location>
        <begin position="148"/>
        <end position="167"/>
    </location>
</feature>
<name>A0A9Q0EMQ9_9TELE</name>
<keyword evidence="4" id="KW-0256">Endoplasmic reticulum</keyword>
<accession>A0A9Q0EMQ9</accession>
<feature type="transmembrane region" description="Helical" evidence="6">
    <location>
        <begin position="74"/>
        <end position="92"/>
    </location>
</feature>
<sequence>MERQEEALEATPETEPKDDQEITVSVEEEEATRGETVDNVEFEEAIEEGDVEETADMSLLGEVLKLVDVYDPRFCVAVIAILFNPFFWNVVARWEHRTRGLSRLFGSPFLACYCLGFLIILLNVYRSHSMAVVMKAQARWEMLDRPEVFYAGVGLIVAGTLLVSWLGL</sequence>
<evidence type="ECO:0008006" key="9">
    <source>
        <dbReference type="Google" id="ProtNLM"/>
    </source>
</evidence>
<dbReference type="PANTHER" id="PTHR15458">
    <property type="entry name" value="PHOSPHATIDYLETHANOLAMINE N-METHYLTRANSFERASE"/>
    <property type="match status" value="1"/>
</dbReference>
<evidence type="ECO:0000313" key="8">
    <source>
        <dbReference type="Proteomes" id="UP001148018"/>
    </source>
</evidence>
<evidence type="ECO:0000313" key="7">
    <source>
        <dbReference type="EMBL" id="KAJ3608375.1"/>
    </source>
</evidence>
<keyword evidence="6" id="KW-0472">Membrane</keyword>
<dbReference type="GO" id="GO:0032259">
    <property type="term" value="P:methylation"/>
    <property type="evidence" value="ECO:0007669"/>
    <property type="project" value="UniProtKB-KW"/>
</dbReference>
<reference evidence="7" key="1">
    <citation type="submission" date="2022-07" db="EMBL/GenBank/DDBJ databases">
        <title>Chromosome-level genome of Muraenolepis orangiensis.</title>
        <authorList>
            <person name="Kim J."/>
        </authorList>
    </citation>
    <scope>NUCLEOTIDE SEQUENCE</scope>
    <source>
        <strain evidence="7">KU_S4_2022</strain>
        <tissue evidence="7">Muscle</tissue>
    </source>
</reference>
<organism evidence="7 8">
    <name type="scientific">Muraenolepis orangiensis</name>
    <name type="common">Patagonian moray cod</name>
    <dbReference type="NCBI Taxonomy" id="630683"/>
    <lineage>
        <taxon>Eukaryota</taxon>
        <taxon>Metazoa</taxon>
        <taxon>Chordata</taxon>
        <taxon>Craniata</taxon>
        <taxon>Vertebrata</taxon>
        <taxon>Euteleostomi</taxon>
        <taxon>Actinopterygii</taxon>
        <taxon>Neopterygii</taxon>
        <taxon>Teleostei</taxon>
        <taxon>Neoteleostei</taxon>
        <taxon>Acanthomorphata</taxon>
        <taxon>Zeiogadaria</taxon>
        <taxon>Gadariae</taxon>
        <taxon>Gadiformes</taxon>
        <taxon>Muraenolepidoidei</taxon>
        <taxon>Muraenolepididae</taxon>
        <taxon>Muraenolepis</taxon>
    </lineage>
</organism>
<keyword evidence="8" id="KW-1185">Reference proteome</keyword>
<dbReference type="GO" id="GO:0006656">
    <property type="term" value="P:phosphatidylcholine biosynthetic process"/>
    <property type="evidence" value="ECO:0007669"/>
    <property type="project" value="InterPro"/>
</dbReference>
<feature type="region of interest" description="Disordered" evidence="5">
    <location>
        <begin position="1"/>
        <end position="38"/>
    </location>
</feature>
<dbReference type="OrthoDB" id="8300106at2759"/>
<protein>
    <recommendedName>
        <fullName evidence="9">Phosphatidylethanolamine N-methyltransferase</fullName>
    </recommendedName>
</protein>